<dbReference type="Gene3D" id="3.40.50.720">
    <property type="entry name" value="NAD(P)-binding Rossmann-like Domain"/>
    <property type="match status" value="1"/>
</dbReference>
<dbReference type="PANTHER" id="PTHR43677:SF11">
    <property type="entry name" value="ZINC-CONTAINING ALCOHOL DEHYDROGENASE"/>
    <property type="match status" value="1"/>
</dbReference>
<sequence length="322" mass="34366">MKAALITSYDAPPQYSDVPDPTAVQSGQMLVDVMAAGLHHITRGRASGQHYSSDDSLPVIAGVDGVGRGTDGRLRYFVQEPGLPGSMAQRTVIALDRCIELPHDVDPALLAGAMNPAMASWLALRCRVPGFRWRLPFQRRKRVLVLGATGSSGRLAVQIARHLGAGEVIAAGRDAGRLAQLPALGATDTVTLGDPRLGVLASEVDVVLDFVWGQSAVIAMEAVLRHRRGRDQPLDWVHLGSMSGESAPLPGAFLRSTKLQVMGCGHGALSGRQMLTELPALAEALARGTFQTQVRTLPLSEVARGWQAPDDGARLVFTPWRV</sequence>
<dbReference type="RefSeq" id="WP_187573812.1">
    <property type="nucleotide sequence ID" value="NZ_CP060731.1"/>
</dbReference>
<evidence type="ECO:0000313" key="2">
    <source>
        <dbReference type="Proteomes" id="UP000515838"/>
    </source>
</evidence>
<dbReference type="InterPro" id="IPR036291">
    <property type="entry name" value="NAD(P)-bd_dom_sf"/>
</dbReference>
<dbReference type="PANTHER" id="PTHR43677">
    <property type="entry name" value="SHORT-CHAIN DEHYDROGENASE/REDUCTASE"/>
    <property type="match status" value="1"/>
</dbReference>
<dbReference type="InterPro" id="IPR011032">
    <property type="entry name" value="GroES-like_sf"/>
</dbReference>
<proteinExistence type="predicted"/>
<dbReference type="Gene3D" id="3.90.180.10">
    <property type="entry name" value="Medium-chain alcohol dehydrogenases, catalytic domain"/>
    <property type="match status" value="2"/>
</dbReference>
<dbReference type="InterPro" id="IPR051397">
    <property type="entry name" value="Zn-ADH-like_protein"/>
</dbReference>
<dbReference type="GeneID" id="81469919"/>
<reference evidence="1 2" key="1">
    <citation type="submission" date="2020-08" db="EMBL/GenBank/DDBJ databases">
        <title>Streptomycin Non-resistant strain, P. mexicana.</title>
        <authorList>
            <person name="Ganesh-Kumar S."/>
            <person name="Zhe T."/>
            <person name="Yu Z."/>
            <person name="Min Y."/>
        </authorList>
    </citation>
    <scope>NUCLEOTIDE SEQUENCE [LARGE SCALE GENOMIC DNA]</scope>
    <source>
        <strain evidence="1 2">GTZY2</strain>
    </source>
</reference>
<dbReference type="EMBL" id="CP060731">
    <property type="protein sequence ID" value="QNN78425.1"/>
    <property type="molecule type" value="Genomic_DNA"/>
</dbReference>
<dbReference type="SUPFAM" id="SSF51735">
    <property type="entry name" value="NAD(P)-binding Rossmann-fold domains"/>
    <property type="match status" value="1"/>
</dbReference>
<dbReference type="Proteomes" id="UP000515838">
    <property type="component" value="Chromosome"/>
</dbReference>
<dbReference type="AlphaFoldDB" id="A0A7G9TEA0"/>
<protein>
    <submittedName>
        <fullName evidence="1">Zinc-binding alcohol dehydrogenase family protein</fullName>
    </submittedName>
</protein>
<name>A0A7G9TEA0_PSEMX</name>
<dbReference type="GO" id="GO:0016491">
    <property type="term" value="F:oxidoreductase activity"/>
    <property type="evidence" value="ECO:0007669"/>
    <property type="project" value="TreeGrafter"/>
</dbReference>
<organism evidence="1 2">
    <name type="scientific">Pseudoxanthomonas mexicana</name>
    <dbReference type="NCBI Taxonomy" id="128785"/>
    <lineage>
        <taxon>Bacteria</taxon>
        <taxon>Pseudomonadati</taxon>
        <taxon>Pseudomonadota</taxon>
        <taxon>Gammaproteobacteria</taxon>
        <taxon>Lysobacterales</taxon>
        <taxon>Lysobacteraceae</taxon>
        <taxon>Pseudoxanthomonas</taxon>
    </lineage>
</organism>
<dbReference type="SUPFAM" id="SSF50129">
    <property type="entry name" value="GroES-like"/>
    <property type="match status" value="1"/>
</dbReference>
<evidence type="ECO:0000313" key="1">
    <source>
        <dbReference type="EMBL" id="QNN78425.1"/>
    </source>
</evidence>
<gene>
    <name evidence="1" type="ORF">IAE60_03015</name>
</gene>
<accession>A0A7G9TEA0</accession>